<dbReference type="InterPro" id="IPR035940">
    <property type="entry name" value="CAP_sf"/>
</dbReference>
<dbReference type="PANTHER" id="PTHR10334">
    <property type="entry name" value="CYSTEINE-RICH SECRETORY PROTEIN-RELATED"/>
    <property type="match status" value="1"/>
</dbReference>
<dbReference type="InterPro" id="IPR014044">
    <property type="entry name" value="CAP_dom"/>
</dbReference>
<dbReference type="PRINTS" id="PR00837">
    <property type="entry name" value="V5TPXLIKE"/>
</dbReference>
<dbReference type="Gene3D" id="3.40.33.10">
    <property type="entry name" value="CAP"/>
    <property type="match status" value="1"/>
</dbReference>
<keyword evidence="1" id="KW-0732">Signal</keyword>
<proteinExistence type="predicted"/>
<dbReference type="InterPro" id="IPR018244">
    <property type="entry name" value="Allrgn_V5/Tpx1_CS"/>
</dbReference>
<sequence length="186" mass="20000">MEYCCTSRSRRLSYCLLLLVLVCAAVLPVPPAADAAGVPRRLLQTSTCTGQDFDVPHAHLRARDNVRPLKYTEALSARAAQWAQRFKGDCAAAGPAPGVNVFLGAAGAAAAWLPSDAVAAWAEEEQHYDYGSNSCSAGHNACGRYTQMMWRDTREFGCAVVLCDSGDTLMACHYEPKGNVAGQRPF</sequence>
<dbReference type="EMBL" id="NCVQ01000005">
    <property type="protein sequence ID" value="PWZ29449.1"/>
    <property type="molecule type" value="Genomic_DNA"/>
</dbReference>
<dbReference type="SMR" id="A0A8J8XL22"/>
<dbReference type="InterPro" id="IPR001283">
    <property type="entry name" value="CRISP-related"/>
</dbReference>
<organism evidence="3">
    <name type="scientific">Zea mays</name>
    <name type="common">Maize</name>
    <dbReference type="NCBI Taxonomy" id="4577"/>
    <lineage>
        <taxon>Eukaryota</taxon>
        <taxon>Viridiplantae</taxon>
        <taxon>Streptophyta</taxon>
        <taxon>Embryophyta</taxon>
        <taxon>Tracheophyta</taxon>
        <taxon>Spermatophyta</taxon>
        <taxon>Magnoliopsida</taxon>
        <taxon>Liliopsida</taxon>
        <taxon>Poales</taxon>
        <taxon>Poaceae</taxon>
        <taxon>PACMAD clade</taxon>
        <taxon>Panicoideae</taxon>
        <taxon>Andropogonodae</taxon>
        <taxon>Andropogoneae</taxon>
        <taxon>Tripsacinae</taxon>
        <taxon>Zea</taxon>
    </lineage>
</organism>
<reference evidence="3" key="1">
    <citation type="journal article" date="2018" name="Nat. Genet.">
        <title>Extensive intraspecific gene order and gene structural variations between Mo17 and other maize genomes.</title>
        <authorList>
            <person name="Sun S."/>
            <person name="Zhou Y."/>
            <person name="Chen J."/>
            <person name="Shi J."/>
            <person name="Zhao H."/>
            <person name="Zhao H."/>
            <person name="Song W."/>
            <person name="Zhang M."/>
            <person name="Cui Y."/>
            <person name="Dong X."/>
            <person name="Liu H."/>
            <person name="Ma X."/>
            <person name="Jiao Y."/>
            <person name="Wang B."/>
            <person name="Wei X."/>
            <person name="Stein J.C."/>
            <person name="Glaubitz J.C."/>
            <person name="Lu F."/>
            <person name="Yu G."/>
            <person name="Liang C."/>
            <person name="Fengler K."/>
            <person name="Li B."/>
            <person name="Rafalski A."/>
            <person name="Schnable P.S."/>
            <person name="Ware D.H."/>
            <person name="Buckler E.S."/>
            <person name="Lai J."/>
        </authorList>
    </citation>
    <scope>NUCLEOTIDE SEQUENCE [LARGE SCALE GENOMIC DNA]</scope>
    <source>
        <tissue evidence="3">Seedling</tissue>
    </source>
</reference>
<dbReference type="PROSITE" id="PS01009">
    <property type="entry name" value="CRISP_1"/>
    <property type="match status" value="1"/>
</dbReference>
<name>A0A8J8XL22_MAIZE</name>
<dbReference type="Pfam" id="PF00188">
    <property type="entry name" value="CAP"/>
    <property type="match status" value="1"/>
</dbReference>
<dbReference type="GO" id="GO:0005576">
    <property type="term" value="C:extracellular region"/>
    <property type="evidence" value="ECO:0007669"/>
    <property type="project" value="InterPro"/>
</dbReference>
<feature type="domain" description="SCP" evidence="2">
    <location>
        <begin position="49"/>
        <end position="182"/>
    </location>
</feature>
<evidence type="ECO:0000313" key="3">
    <source>
        <dbReference type="EMBL" id="PWZ29449.1"/>
    </source>
</evidence>
<dbReference type="PROSITE" id="PS01010">
    <property type="entry name" value="CRISP_2"/>
    <property type="match status" value="1"/>
</dbReference>
<accession>A0A8J8XL22</accession>
<gene>
    <name evidence="3" type="primary">PR1_5</name>
    <name evidence="3" type="ORF">Zm00014a_019119</name>
</gene>
<feature type="chain" id="PRO_5035273658" evidence="1">
    <location>
        <begin position="36"/>
        <end position="186"/>
    </location>
</feature>
<dbReference type="FunFam" id="3.40.33.10:FF:000023">
    <property type="entry name" value="Pathogenesis-related protein-1-like"/>
    <property type="match status" value="1"/>
</dbReference>
<evidence type="ECO:0000259" key="2">
    <source>
        <dbReference type="SMART" id="SM00198"/>
    </source>
</evidence>
<dbReference type="OMA" id="SAGHNAC"/>
<comment type="caution">
    <text evidence="3">The sequence shown here is derived from an EMBL/GenBank/DDBJ whole genome shotgun (WGS) entry which is preliminary data.</text>
</comment>
<dbReference type="Proteomes" id="UP000251960">
    <property type="component" value="Chromosome 4"/>
</dbReference>
<dbReference type="HOGENOM" id="CLU_035730_8_2_1"/>
<dbReference type="SUPFAM" id="SSF55797">
    <property type="entry name" value="PR-1-like"/>
    <property type="match status" value="1"/>
</dbReference>
<evidence type="ECO:0000256" key="1">
    <source>
        <dbReference type="SAM" id="SignalP"/>
    </source>
</evidence>
<feature type="signal peptide" evidence="1">
    <location>
        <begin position="1"/>
        <end position="35"/>
    </location>
</feature>
<dbReference type="SMART" id="SM00198">
    <property type="entry name" value="SCP"/>
    <property type="match status" value="1"/>
</dbReference>
<dbReference type="AlphaFoldDB" id="A0A8J8XL22"/>
<protein>
    <submittedName>
        <fullName evidence="3">Pathogenesis-related protein 1</fullName>
    </submittedName>
</protein>